<evidence type="ECO:0000313" key="4">
    <source>
        <dbReference type="Proteomes" id="UP000186221"/>
    </source>
</evidence>
<evidence type="ECO:0000259" key="2">
    <source>
        <dbReference type="Pfam" id="PF25917"/>
    </source>
</evidence>
<dbReference type="Proteomes" id="UP000186221">
    <property type="component" value="Unassembled WGS sequence"/>
</dbReference>
<keyword evidence="4" id="KW-1185">Reference proteome</keyword>
<gene>
    <name evidence="3" type="ORF">SAMN05421580_107251</name>
</gene>
<dbReference type="GO" id="GO:1990281">
    <property type="term" value="C:efflux pump complex"/>
    <property type="evidence" value="ECO:0007669"/>
    <property type="project" value="TreeGrafter"/>
</dbReference>
<keyword evidence="1" id="KW-0175">Coiled coil</keyword>
<dbReference type="Gene3D" id="2.40.50.100">
    <property type="match status" value="1"/>
</dbReference>
<dbReference type="EMBL" id="FTOG01000007">
    <property type="protein sequence ID" value="SIS97463.1"/>
    <property type="molecule type" value="Genomic_DNA"/>
</dbReference>
<dbReference type="STRING" id="453582.SAMN05421580_107251"/>
<accession>A0A1N7NGD8</accession>
<sequence>MKSINRAAFGVAIWGISLALLLVAGNMIYSAATGPRITPPGKTPRERAYSVTVAPLVAQEVTPIITAYGLVESGRSLELRSAVAGTVVELSPNFRDGGAVAAGELLFRIDPARLESAVALAANDLREAEAELAEAGSALELARMEAAVAQEQRDIRAEAATRQKGLADRGVSTAADLEAAKLAKAAAEQTWVNRLQIVAGDEARLAQAKITLDRRKIALADAERALRDATVSAPFAGQVTEVAAVEGRLVSANEKLASLLDPAALEVAFRVTNTQFSRLLNGQGNLRKAEVTIRAQSGQQSSTWQATLERAGAETGTGQVGRLVYARLVEPDPTQIRPGDFVSVEVAEKPLSNVAMIPAAAASADGRILLLGEGNRLEEVQAKLLRQQGDRLIVGEVPFGRSYVERRALQLGAGIQVTPVGPPPAPGAAPAPAPEAETVTLNPERRAKIIAFIEASATMKPEMREKFLEELSREAVPRATVEKFEAKMAESQ</sequence>
<feature type="coiled-coil region" evidence="1">
    <location>
        <begin position="118"/>
        <end position="145"/>
    </location>
</feature>
<organism evidence="3 4">
    <name type="scientific">Rhodobacter aestuarii</name>
    <dbReference type="NCBI Taxonomy" id="453582"/>
    <lineage>
        <taxon>Bacteria</taxon>
        <taxon>Pseudomonadati</taxon>
        <taxon>Pseudomonadota</taxon>
        <taxon>Alphaproteobacteria</taxon>
        <taxon>Rhodobacterales</taxon>
        <taxon>Rhodobacter group</taxon>
        <taxon>Rhodobacter</taxon>
    </lineage>
</organism>
<reference evidence="4" key="1">
    <citation type="submission" date="2017-01" db="EMBL/GenBank/DDBJ databases">
        <authorList>
            <person name="Varghese N."/>
            <person name="Submissions S."/>
        </authorList>
    </citation>
    <scope>NUCLEOTIDE SEQUENCE [LARGE SCALE GENOMIC DNA]</scope>
    <source>
        <strain evidence="4">DSM 19945</strain>
    </source>
</reference>
<dbReference type="Gene3D" id="2.40.30.170">
    <property type="match status" value="1"/>
</dbReference>
<evidence type="ECO:0000313" key="3">
    <source>
        <dbReference type="EMBL" id="SIS97463.1"/>
    </source>
</evidence>
<dbReference type="SUPFAM" id="SSF111369">
    <property type="entry name" value="HlyD-like secretion proteins"/>
    <property type="match status" value="2"/>
</dbReference>
<dbReference type="GO" id="GO:0015562">
    <property type="term" value="F:efflux transmembrane transporter activity"/>
    <property type="evidence" value="ECO:0007669"/>
    <property type="project" value="TreeGrafter"/>
</dbReference>
<dbReference type="PANTHER" id="PTHR30469">
    <property type="entry name" value="MULTIDRUG RESISTANCE PROTEIN MDTA"/>
    <property type="match status" value="1"/>
</dbReference>
<feature type="domain" description="Multidrug resistance protein MdtA-like barrel-sandwich hybrid" evidence="2">
    <location>
        <begin position="77"/>
        <end position="258"/>
    </location>
</feature>
<dbReference type="OrthoDB" id="7626141at2"/>
<dbReference type="Pfam" id="PF25917">
    <property type="entry name" value="BSH_RND"/>
    <property type="match status" value="1"/>
</dbReference>
<protein>
    <submittedName>
        <fullName evidence="3">Biotin-lipoyl like</fullName>
    </submittedName>
</protein>
<name>A0A1N7NGD8_9RHOB</name>
<dbReference type="InterPro" id="IPR058625">
    <property type="entry name" value="MdtA-like_BSH"/>
</dbReference>
<dbReference type="AlphaFoldDB" id="A0A1N7NGD8"/>
<dbReference type="RefSeq" id="WP_076485277.1">
    <property type="nucleotide sequence ID" value="NZ_FTOG01000007.1"/>
</dbReference>
<evidence type="ECO:0000256" key="1">
    <source>
        <dbReference type="SAM" id="Coils"/>
    </source>
</evidence>
<proteinExistence type="predicted"/>